<dbReference type="InterPro" id="IPR005151">
    <property type="entry name" value="Tail-specific_protease"/>
</dbReference>
<dbReference type="InterPro" id="IPR052766">
    <property type="entry name" value="S41A_metabolite_peptidase"/>
</dbReference>
<dbReference type="GO" id="GO:0006508">
    <property type="term" value="P:proteolysis"/>
    <property type="evidence" value="ECO:0007669"/>
    <property type="project" value="InterPro"/>
</dbReference>
<name>A0A6A6VX02_9PEZI</name>
<evidence type="ECO:0000256" key="1">
    <source>
        <dbReference type="SAM" id="MobiDB-lite"/>
    </source>
</evidence>
<feature type="domain" description="CPAF-like PDZ" evidence="3">
    <location>
        <begin position="154"/>
        <end position="276"/>
    </location>
</feature>
<dbReference type="SUPFAM" id="SSF52096">
    <property type="entry name" value="ClpP/crotonase"/>
    <property type="match status" value="1"/>
</dbReference>
<feature type="domain" description="Tail specific protease" evidence="2">
    <location>
        <begin position="355"/>
        <end position="564"/>
    </location>
</feature>
<dbReference type="OrthoDB" id="27214at2759"/>
<dbReference type="GeneID" id="54488623"/>
<evidence type="ECO:0000259" key="2">
    <source>
        <dbReference type="Pfam" id="PF03572"/>
    </source>
</evidence>
<gene>
    <name evidence="4" type="ORF">EJ05DRAFT_504417</name>
</gene>
<organism evidence="4 5">
    <name type="scientific">Pseudovirgaria hyperparasitica</name>
    <dbReference type="NCBI Taxonomy" id="470096"/>
    <lineage>
        <taxon>Eukaryota</taxon>
        <taxon>Fungi</taxon>
        <taxon>Dikarya</taxon>
        <taxon>Ascomycota</taxon>
        <taxon>Pezizomycotina</taxon>
        <taxon>Dothideomycetes</taxon>
        <taxon>Dothideomycetes incertae sedis</taxon>
        <taxon>Acrospermales</taxon>
        <taxon>Acrospermaceae</taxon>
        <taxon>Pseudovirgaria</taxon>
    </lineage>
</organism>
<evidence type="ECO:0000313" key="5">
    <source>
        <dbReference type="Proteomes" id="UP000799437"/>
    </source>
</evidence>
<dbReference type="RefSeq" id="XP_033596777.1">
    <property type="nucleotide sequence ID" value="XM_033747569.1"/>
</dbReference>
<dbReference type="InterPro" id="IPR029045">
    <property type="entry name" value="ClpP/crotonase-like_dom_sf"/>
</dbReference>
<accession>A0A6A6VX02</accession>
<dbReference type="GO" id="GO:0008236">
    <property type="term" value="F:serine-type peptidase activity"/>
    <property type="evidence" value="ECO:0007669"/>
    <property type="project" value="InterPro"/>
</dbReference>
<dbReference type="PANTHER" id="PTHR37049:SF4">
    <property type="entry name" value="RHODANESE DOMAIN-CONTAINING PROTEIN"/>
    <property type="match status" value="1"/>
</dbReference>
<protein>
    <submittedName>
        <fullName evidence="4">Uncharacterized protein</fullName>
    </submittedName>
</protein>
<evidence type="ECO:0000313" key="4">
    <source>
        <dbReference type="EMBL" id="KAF2754326.1"/>
    </source>
</evidence>
<dbReference type="Gene3D" id="3.90.226.10">
    <property type="entry name" value="2-enoyl-CoA Hydratase, Chain A, domain 1"/>
    <property type="match status" value="1"/>
</dbReference>
<evidence type="ECO:0000259" key="3">
    <source>
        <dbReference type="Pfam" id="PF23658"/>
    </source>
</evidence>
<proteinExistence type="predicted"/>
<dbReference type="InterPro" id="IPR056186">
    <property type="entry name" value="PDZ_CPAF-rel"/>
</dbReference>
<dbReference type="EMBL" id="ML996581">
    <property type="protein sequence ID" value="KAF2754326.1"/>
    <property type="molecule type" value="Genomic_DNA"/>
</dbReference>
<dbReference type="AlphaFoldDB" id="A0A6A6VX02"/>
<dbReference type="Pfam" id="PF03572">
    <property type="entry name" value="Peptidase_S41"/>
    <property type="match status" value="1"/>
</dbReference>
<keyword evidence="5" id="KW-1185">Reference proteome</keyword>
<dbReference type="Proteomes" id="UP000799437">
    <property type="component" value="Unassembled WGS sequence"/>
</dbReference>
<feature type="region of interest" description="Disordered" evidence="1">
    <location>
        <begin position="301"/>
        <end position="329"/>
    </location>
</feature>
<sequence>MKTILLTAAGAALSSARLHSANIPASRAIADSDEPCAAISAIKSSEPSSFLYDPDLALACLHSVPVNQDVDPQLVDELKVYLEFQTTLSYLKDPPKGYDNPPVDLMGGMDAIKQNITNGFYYSEYEVQMAIATLLTSAHDGHLGFQSDISSVFSFETRSPLVSASRDGIELPQIYVWEDLMFPFLGGGPSFTPSPVTRINGQDIEEYLDGLIVQSLLHDADARYNDLFYSTPRSSIQGGTFGFTSIGQYAGAWINTTHLHGTMTSFQNVAVSHLDFTGVEDGGSFYSKFCTGLHAAPLLDPTDSSLHTGTDSESPEDEPSAVTTPTPRPTAFGYPYPVVKHSGNAVGGYFLNGTDVAVLSMPTFTAGDTISDVQEYQDVVTTFIQEALKDGKTKLIIDLRGNGGGNTVLGFDTFKQLFPSIEPWGASRFRAHEAFFQIGNLLEPYISDAALAKSDPEMYRYLQRNFTNYNYVATLTENNTDFASWKDYYGPHEFNGDNFTSLTRYNFSDPASTSYFNSNVTGYDNRTKIFSQQPFATENIVMLQDGYCASTCAIISELLKEQAGVRTIAMGGRPQNGPMQGVGGTKGALTLKGSQINAQATLALANLTTSQDQLEELLGTPIGTVANALLPQVRSYTGGAFLGTGLQINAVDNIRDTDVEGQTPLEFVYEAADCRLFYTLSSVVNVTAAWAQVANAAWGNGTCVPDSKSPPSSVTGGQGSDEQEGAAGIVRPGSAVIAFMLAELLPFYYEPMLVVFVCKLSCIAPCSI</sequence>
<reference evidence="4" key="1">
    <citation type="journal article" date="2020" name="Stud. Mycol.">
        <title>101 Dothideomycetes genomes: a test case for predicting lifestyles and emergence of pathogens.</title>
        <authorList>
            <person name="Haridas S."/>
            <person name="Albert R."/>
            <person name="Binder M."/>
            <person name="Bloem J."/>
            <person name="Labutti K."/>
            <person name="Salamov A."/>
            <person name="Andreopoulos B."/>
            <person name="Baker S."/>
            <person name="Barry K."/>
            <person name="Bills G."/>
            <person name="Bluhm B."/>
            <person name="Cannon C."/>
            <person name="Castanera R."/>
            <person name="Culley D."/>
            <person name="Daum C."/>
            <person name="Ezra D."/>
            <person name="Gonzalez J."/>
            <person name="Henrissat B."/>
            <person name="Kuo A."/>
            <person name="Liang C."/>
            <person name="Lipzen A."/>
            <person name="Lutzoni F."/>
            <person name="Magnuson J."/>
            <person name="Mondo S."/>
            <person name="Nolan M."/>
            <person name="Ohm R."/>
            <person name="Pangilinan J."/>
            <person name="Park H.-J."/>
            <person name="Ramirez L."/>
            <person name="Alfaro M."/>
            <person name="Sun H."/>
            <person name="Tritt A."/>
            <person name="Yoshinaga Y."/>
            <person name="Zwiers L.-H."/>
            <person name="Turgeon B."/>
            <person name="Goodwin S."/>
            <person name="Spatafora J."/>
            <person name="Crous P."/>
            <person name="Grigoriev I."/>
        </authorList>
    </citation>
    <scope>NUCLEOTIDE SEQUENCE</scope>
    <source>
        <strain evidence="4">CBS 121739</strain>
    </source>
</reference>
<dbReference type="Pfam" id="PF23658">
    <property type="entry name" value="PDZ_CPAF_rel"/>
    <property type="match status" value="1"/>
</dbReference>
<feature type="compositionally biased region" description="Polar residues" evidence="1">
    <location>
        <begin position="302"/>
        <end position="312"/>
    </location>
</feature>
<dbReference type="PANTHER" id="PTHR37049">
    <property type="entry name" value="PEPTIDASE S41 FAMILY PROTEIN"/>
    <property type="match status" value="1"/>
</dbReference>
<feature type="region of interest" description="Disordered" evidence="1">
    <location>
        <begin position="704"/>
        <end position="725"/>
    </location>
</feature>